<protein>
    <submittedName>
        <fullName evidence="2">Uncharacterized protein</fullName>
    </submittedName>
</protein>
<evidence type="ECO:0000313" key="2">
    <source>
        <dbReference type="EMBL" id="MCP2730461.1"/>
    </source>
</evidence>
<reference evidence="2" key="1">
    <citation type="submission" date="2022-06" db="EMBL/GenBank/DDBJ databases">
        <title>New cyanobacteria of genus Symplocastrum in benthos of Lake Baikal.</title>
        <authorList>
            <person name="Sorokovikova E."/>
            <person name="Tikhonova I."/>
            <person name="Krasnopeev A."/>
            <person name="Evseev P."/>
            <person name="Gladkikh A."/>
            <person name="Belykh O."/>
        </authorList>
    </citation>
    <scope>NUCLEOTIDE SEQUENCE</scope>
    <source>
        <strain evidence="2">BBK-W-15</strain>
    </source>
</reference>
<dbReference type="RefSeq" id="WP_254013218.1">
    <property type="nucleotide sequence ID" value="NZ_JAMZMM010000204.1"/>
</dbReference>
<feature type="transmembrane region" description="Helical" evidence="1">
    <location>
        <begin position="43"/>
        <end position="62"/>
    </location>
</feature>
<name>A0AAE3GUZ5_9CYAN</name>
<gene>
    <name evidence="2" type="ORF">NJ959_18705</name>
</gene>
<organism evidence="2 3">
    <name type="scientific">Limnofasciculus baicalensis BBK-W-15</name>
    <dbReference type="NCBI Taxonomy" id="2699891"/>
    <lineage>
        <taxon>Bacteria</taxon>
        <taxon>Bacillati</taxon>
        <taxon>Cyanobacteriota</taxon>
        <taxon>Cyanophyceae</taxon>
        <taxon>Coleofasciculales</taxon>
        <taxon>Coleofasciculaceae</taxon>
        <taxon>Limnofasciculus</taxon>
        <taxon>Limnofasciculus baicalensis</taxon>
    </lineage>
</organism>
<keyword evidence="1" id="KW-0812">Transmembrane</keyword>
<keyword evidence="3" id="KW-1185">Reference proteome</keyword>
<keyword evidence="1" id="KW-0472">Membrane</keyword>
<evidence type="ECO:0000313" key="3">
    <source>
        <dbReference type="Proteomes" id="UP001204953"/>
    </source>
</evidence>
<dbReference type="EMBL" id="JAMZMM010000204">
    <property type="protein sequence ID" value="MCP2730461.1"/>
    <property type="molecule type" value="Genomic_DNA"/>
</dbReference>
<comment type="caution">
    <text evidence="2">The sequence shown here is derived from an EMBL/GenBank/DDBJ whole genome shotgun (WGS) entry which is preliminary data.</text>
</comment>
<evidence type="ECO:0000256" key="1">
    <source>
        <dbReference type="SAM" id="Phobius"/>
    </source>
</evidence>
<sequence length="65" mass="6809">MIELRISAIKLEGKIKGDIKALGEKVDGLAKGIDNQEFVSRGVLIGLIVAIAGGAAKLFGFFPNP</sequence>
<proteinExistence type="predicted"/>
<accession>A0AAE3GUZ5</accession>
<dbReference type="Proteomes" id="UP001204953">
    <property type="component" value="Unassembled WGS sequence"/>
</dbReference>
<dbReference type="AlphaFoldDB" id="A0AAE3GUZ5"/>
<keyword evidence="1" id="KW-1133">Transmembrane helix</keyword>